<feature type="region of interest" description="Disordered" evidence="6">
    <location>
        <begin position="493"/>
        <end position="544"/>
    </location>
</feature>
<dbReference type="CDD" id="cd14014">
    <property type="entry name" value="STKc_PknB_like"/>
    <property type="match status" value="1"/>
</dbReference>
<evidence type="ECO:0000256" key="5">
    <source>
        <dbReference type="PROSITE-ProRule" id="PRU10141"/>
    </source>
</evidence>
<gene>
    <name evidence="8" type="ORF">O0S08_31795</name>
</gene>
<feature type="region of interest" description="Disordered" evidence="6">
    <location>
        <begin position="1"/>
        <end position="37"/>
    </location>
</feature>
<feature type="domain" description="Protein kinase" evidence="7">
    <location>
        <begin position="61"/>
        <end position="338"/>
    </location>
</feature>
<sequence>MEPGPRRDDTSRAEPGWELRSTRERSPGPRPEHDLGGPHLKELILANLFAREASPPQIGRFTLLRLLGEGGMGVVYAAYDEDLDRKVAIKLLRAGATSQPDTLRARMLREARLMAQLSHANVVTVHEVGEHEGQVFIAMEFVRGEPLDAWLAAHRASKGEAEWRGVLGPFAQAGAGLVAAHRAGLVHRDFKPQNVIVRSDGVAKVLDFGLARAALTSVQSVDASDRAAPRPDPALTQTGAVMGTPAYMAPEQHLGLAADERGDQFSFCVALYEALYGQHPFGGSTLAALREAVLAGRLREAPPGSSVPLRIRRLLARGLAVRPEERHASFAGLLAALVDDPVAVRRRWLAIGGLVLAASAGTYVLASGGANAAQPCSGVADELAEVWNQERRAAVAAAVQATGLPYAEAAWQRVAPAIDAYADDWTAMRAGSCRAHVDALESDRHYDLRSACLARRRIALDTLVSTSSLLHGLLITPQPRSLRQRRTRCPWSPRSICSRARSSSRSMPPPTESTGQAPLDRIGPVSPKSVLTPTSTRQHISITS</sequence>
<feature type="compositionally biased region" description="Low complexity" evidence="6">
    <location>
        <begin position="493"/>
        <end position="506"/>
    </location>
</feature>
<dbReference type="RefSeq" id="WP_269033122.1">
    <property type="nucleotide sequence ID" value="NZ_CP114040.1"/>
</dbReference>
<evidence type="ECO:0000256" key="4">
    <source>
        <dbReference type="ARBA" id="ARBA00022840"/>
    </source>
</evidence>
<keyword evidence="2 5" id="KW-0547">Nucleotide-binding</keyword>
<dbReference type="PANTHER" id="PTHR43289:SF6">
    <property type="entry name" value="SERINE_THREONINE-PROTEIN KINASE NEKL-3"/>
    <property type="match status" value="1"/>
</dbReference>
<evidence type="ECO:0000313" key="9">
    <source>
        <dbReference type="Proteomes" id="UP001164459"/>
    </source>
</evidence>
<dbReference type="GO" id="GO:0016301">
    <property type="term" value="F:kinase activity"/>
    <property type="evidence" value="ECO:0007669"/>
    <property type="project" value="UniProtKB-KW"/>
</dbReference>
<dbReference type="Gene3D" id="1.10.510.10">
    <property type="entry name" value="Transferase(Phosphotransferase) domain 1"/>
    <property type="match status" value="1"/>
</dbReference>
<feature type="compositionally biased region" description="Polar residues" evidence="6">
    <location>
        <begin position="529"/>
        <end position="544"/>
    </location>
</feature>
<evidence type="ECO:0000256" key="2">
    <source>
        <dbReference type="ARBA" id="ARBA00022741"/>
    </source>
</evidence>
<dbReference type="Proteomes" id="UP001164459">
    <property type="component" value="Chromosome"/>
</dbReference>
<keyword evidence="3 8" id="KW-0418">Kinase</keyword>
<dbReference type="PROSITE" id="PS50011">
    <property type="entry name" value="PROTEIN_KINASE_DOM"/>
    <property type="match status" value="1"/>
</dbReference>
<proteinExistence type="predicted"/>
<evidence type="ECO:0000259" key="7">
    <source>
        <dbReference type="PROSITE" id="PS50011"/>
    </source>
</evidence>
<evidence type="ECO:0000256" key="6">
    <source>
        <dbReference type="SAM" id="MobiDB-lite"/>
    </source>
</evidence>
<dbReference type="InterPro" id="IPR008271">
    <property type="entry name" value="Ser/Thr_kinase_AS"/>
</dbReference>
<dbReference type="InterPro" id="IPR017441">
    <property type="entry name" value="Protein_kinase_ATP_BS"/>
</dbReference>
<dbReference type="SUPFAM" id="SSF56112">
    <property type="entry name" value="Protein kinase-like (PK-like)"/>
    <property type="match status" value="1"/>
</dbReference>
<keyword evidence="1" id="KW-0808">Transferase</keyword>
<dbReference type="Pfam" id="PF00069">
    <property type="entry name" value="Pkinase"/>
    <property type="match status" value="1"/>
</dbReference>
<dbReference type="EMBL" id="CP114040">
    <property type="protein sequence ID" value="WAS90795.1"/>
    <property type="molecule type" value="Genomic_DNA"/>
</dbReference>
<protein>
    <submittedName>
        <fullName evidence="8">Serine/threonine-protein kinase</fullName>
    </submittedName>
</protein>
<dbReference type="PANTHER" id="PTHR43289">
    <property type="entry name" value="MITOGEN-ACTIVATED PROTEIN KINASE KINASE KINASE 20-RELATED"/>
    <property type="match status" value="1"/>
</dbReference>
<evidence type="ECO:0000256" key="1">
    <source>
        <dbReference type="ARBA" id="ARBA00022679"/>
    </source>
</evidence>
<dbReference type="InterPro" id="IPR000719">
    <property type="entry name" value="Prot_kinase_dom"/>
</dbReference>
<dbReference type="InterPro" id="IPR011009">
    <property type="entry name" value="Kinase-like_dom_sf"/>
</dbReference>
<dbReference type="PROSITE" id="PS00108">
    <property type="entry name" value="PROTEIN_KINASE_ST"/>
    <property type="match status" value="1"/>
</dbReference>
<dbReference type="Gene3D" id="3.30.200.20">
    <property type="entry name" value="Phosphorylase Kinase, domain 1"/>
    <property type="match status" value="1"/>
</dbReference>
<organism evidence="8 9">
    <name type="scientific">Nannocystis punicea</name>
    <dbReference type="NCBI Taxonomy" id="2995304"/>
    <lineage>
        <taxon>Bacteria</taxon>
        <taxon>Pseudomonadati</taxon>
        <taxon>Myxococcota</taxon>
        <taxon>Polyangia</taxon>
        <taxon>Nannocystales</taxon>
        <taxon>Nannocystaceae</taxon>
        <taxon>Nannocystis</taxon>
    </lineage>
</organism>
<dbReference type="PROSITE" id="PS00107">
    <property type="entry name" value="PROTEIN_KINASE_ATP"/>
    <property type="match status" value="1"/>
</dbReference>
<keyword evidence="9" id="KW-1185">Reference proteome</keyword>
<keyword evidence="4 5" id="KW-0067">ATP-binding</keyword>
<evidence type="ECO:0000313" key="8">
    <source>
        <dbReference type="EMBL" id="WAS90795.1"/>
    </source>
</evidence>
<name>A0ABY7GUZ9_9BACT</name>
<evidence type="ECO:0000256" key="3">
    <source>
        <dbReference type="ARBA" id="ARBA00022777"/>
    </source>
</evidence>
<accession>A0ABY7GUZ9</accession>
<feature type="binding site" evidence="5">
    <location>
        <position position="90"/>
    </location>
    <ligand>
        <name>ATP</name>
        <dbReference type="ChEBI" id="CHEBI:30616"/>
    </ligand>
</feature>
<reference evidence="8" key="1">
    <citation type="submission" date="2022-11" db="EMBL/GenBank/DDBJ databases">
        <title>Minimal conservation of predation-associated metabolite biosynthetic gene clusters underscores biosynthetic potential of Myxococcota including descriptions for ten novel species: Archangium lansinium sp. nov., Myxococcus landrumus sp. nov., Nannocystis bai.</title>
        <authorList>
            <person name="Ahearne A."/>
            <person name="Stevens C."/>
            <person name="Dowd S."/>
        </authorList>
    </citation>
    <scope>NUCLEOTIDE SEQUENCE</scope>
    <source>
        <strain evidence="8">Fl3</strain>
    </source>
</reference>